<feature type="chain" id="PRO_5045185573" description="Lipoprotein" evidence="1">
    <location>
        <begin position="23"/>
        <end position="335"/>
    </location>
</feature>
<dbReference type="PROSITE" id="PS51257">
    <property type="entry name" value="PROKAR_LIPOPROTEIN"/>
    <property type="match status" value="1"/>
</dbReference>
<evidence type="ECO:0008006" key="4">
    <source>
        <dbReference type="Google" id="ProtNLM"/>
    </source>
</evidence>
<name>A0ABX1S513_9FLAO</name>
<evidence type="ECO:0000256" key="1">
    <source>
        <dbReference type="SAM" id="SignalP"/>
    </source>
</evidence>
<organism evidence="2 3">
    <name type="scientific">Flavivirga algicola</name>
    <dbReference type="NCBI Taxonomy" id="2729136"/>
    <lineage>
        <taxon>Bacteria</taxon>
        <taxon>Pseudomonadati</taxon>
        <taxon>Bacteroidota</taxon>
        <taxon>Flavobacteriia</taxon>
        <taxon>Flavobacteriales</taxon>
        <taxon>Flavobacteriaceae</taxon>
        <taxon>Flavivirga</taxon>
    </lineage>
</organism>
<comment type="caution">
    <text evidence="2">The sequence shown here is derived from an EMBL/GenBank/DDBJ whole genome shotgun (WGS) entry which is preliminary data.</text>
</comment>
<feature type="signal peptide" evidence="1">
    <location>
        <begin position="1"/>
        <end position="22"/>
    </location>
</feature>
<dbReference type="Proteomes" id="UP000746690">
    <property type="component" value="Unassembled WGS sequence"/>
</dbReference>
<protein>
    <recommendedName>
        <fullName evidence="4">Lipoprotein</fullName>
    </recommendedName>
</protein>
<reference evidence="2 3" key="1">
    <citation type="submission" date="2020-04" db="EMBL/GenBank/DDBJ databases">
        <title>A Flavivirga sp. nov.</title>
        <authorList>
            <person name="Sun X."/>
        </authorList>
    </citation>
    <scope>NUCLEOTIDE SEQUENCE [LARGE SCALE GENOMIC DNA]</scope>
    <source>
        <strain evidence="2 3">Y03</strain>
    </source>
</reference>
<proteinExistence type="predicted"/>
<dbReference type="RefSeq" id="WP_169676586.1">
    <property type="nucleotide sequence ID" value="NZ_JABBHF010000013.1"/>
</dbReference>
<dbReference type="EMBL" id="JABBHF010000013">
    <property type="protein sequence ID" value="NMH89524.1"/>
    <property type="molecule type" value="Genomic_DNA"/>
</dbReference>
<keyword evidence="1" id="KW-0732">Signal</keyword>
<sequence length="335" mass="37324">MKHFFKALLITTLFLGTLLSCSSGEETSQKISDEKITSSLSDKMVETAISENDYSLINFNCIEGAIMAHFINNQGDYAAFTLTLGENIQEQLAVLRESTFSTTGIRFTNDDLFLDLLIDYSTVSGGILSGREDFIQYFEDCSFEGDKRHHNSEPLPLSGVNYNCSGDAHYVIIEGLFFDNIPLSDNPIPLSSGITAVEQALLEYNNTNNSNYTIDNVGVSLVDFTSPGGTASRAIWKSQLVNYFEDCTLDKGRSNDCINFKYPFVINKINLQTDEIIPVTITDDNELIINLDSAYVTIEYPITLVALNGDEIIVDSNEELETVLTNSETYCHDEW</sequence>
<accession>A0ABX1S513</accession>
<gene>
    <name evidence="2" type="ORF">HHX25_18605</name>
</gene>
<evidence type="ECO:0000313" key="3">
    <source>
        <dbReference type="Proteomes" id="UP000746690"/>
    </source>
</evidence>
<keyword evidence="3" id="KW-1185">Reference proteome</keyword>
<evidence type="ECO:0000313" key="2">
    <source>
        <dbReference type="EMBL" id="NMH89524.1"/>
    </source>
</evidence>